<gene>
    <name evidence="2" type="ORF">OKIOD_LOCUS6691</name>
</gene>
<evidence type="ECO:0000313" key="3">
    <source>
        <dbReference type="Proteomes" id="UP001158576"/>
    </source>
</evidence>
<sequence length="77" mass="8791">MSQSVLEIVEGNRAELTNKEPATRIKALNKINACIKENALNVREVAVLTEFYRERLKDTWEVHGAAMEGMLYLVQWG</sequence>
<dbReference type="EMBL" id="OU015569">
    <property type="protein sequence ID" value="CAG5097574.1"/>
    <property type="molecule type" value="Genomic_DNA"/>
</dbReference>
<organism evidence="2 3">
    <name type="scientific">Oikopleura dioica</name>
    <name type="common">Tunicate</name>
    <dbReference type="NCBI Taxonomy" id="34765"/>
    <lineage>
        <taxon>Eukaryota</taxon>
        <taxon>Metazoa</taxon>
        <taxon>Chordata</taxon>
        <taxon>Tunicata</taxon>
        <taxon>Appendicularia</taxon>
        <taxon>Copelata</taxon>
        <taxon>Oikopleuridae</taxon>
        <taxon>Oikopleura</taxon>
    </lineage>
</organism>
<accession>A0ABN7SBW4</accession>
<dbReference type="Proteomes" id="UP001158576">
    <property type="component" value="Chromosome XSR"/>
</dbReference>
<reference evidence="2 3" key="1">
    <citation type="submission" date="2021-04" db="EMBL/GenBank/DDBJ databases">
        <authorList>
            <person name="Bliznina A."/>
        </authorList>
    </citation>
    <scope>NUCLEOTIDE SEQUENCE [LARGE SCALE GENOMIC DNA]</scope>
</reference>
<protein>
    <submittedName>
        <fullName evidence="2">Oidioi.mRNA.OKI2018_I69.XSR.g15133.t1.cds</fullName>
    </submittedName>
</protein>
<name>A0ABN7SBW4_OIKDI</name>
<keyword evidence="3" id="KW-1185">Reference proteome</keyword>
<evidence type="ECO:0000259" key="1">
    <source>
        <dbReference type="Pfam" id="PF14500"/>
    </source>
</evidence>
<evidence type="ECO:0000313" key="2">
    <source>
        <dbReference type="EMBL" id="CAG5097574.1"/>
    </source>
</evidence>
<proteinExistence type="predicted"/>
<dbReference type="InterPro" id="IPR029240">
    <property type="entry name" value="MMS19_N"/>
</dbReference>
<dbReference type="Pfam" id="PF14500">
    <property type="entry name" value="MMS19_N"/>
    <property type="match status" value="1"/>
</dbReference>
<feature type="domain" description="MMS19 N-terminal" evidence="1">
    <location>
        <begin position="14"/>
        <end position="75"/>
    </location>
</feature>